<protein>
    <recommendedName>
        <fullName evidence="1">F-box domain-containing protein</fullName>
    </recommendedName>
</protein>
<dbReference type="PANTHER" id="PTHR32278:SF111">
    <property type="entry name" value="F-BOX PROTEIN PP2-B12-RELATED"/>
    <property type="match status" value="1"/>
</dbReference>
<gene>
    <name evidence="2" type="ORF">LWI29_018924</name>
</gene>
<keyword evidence="3" id="KW-1185">Reference proteome</keyword>
<dbReference type="CDD" id="cd22162">
    <property type="entry name" value="F-box_AtSKIP3-like"/>
    <property type="match status" value="1"/>
</dbReference>
<evidence type="ECO:0000313" key="2">
    <source>
        <dbReference type="EMBL" id="KAK0578948.1"/>
    </source>
</evidence>
<reference evidence="2" key="2">
    <citation type="submission" date="2023-06" db="EMBL/GenBank/DDBJ databases">
        <authorList>
            <person name="Swenson N.G."/>
            <person name="Wegrzyn J.L."/>
            <person name="Mcevoy S.L."/>
        </authorList>
    </citation>
    <scope>NUCLEOTIDE SEQUENCE</scope>
    <source>
        <strain evidence="2">NS2018</strain>
        <tissue evidence="2">Leaf</tissue>
    </source>
</reference>
<name>A0AA39RQH8_ACESA</name>
<dbReference type="InterPro" id="IPR001810">
    <property type="entry name" value="F-box_dom"/>
</dbReference>
<evidence type="ECO:0000313" key="3">
    <source>
        <dbReference type="Proteomes" id="UP001168877"/>
    </source>
</evidence>
<dbReference type="PROSITE" id="PS50181">
    <property type="entry name" value="FBOX"/>
    <property type="match status" value="1"/>
</dbReference>
<accession>A0AA39RQH8</accession>
<sequence length="179" mass="20230">MVMSGILALPEDCIAAVISFTSPRDAGRLACVSTTFRSAADSDGVWDSFVPRENLSANSSLSKKELYLHSCHYLNDGKLCFWFDLPSGKKCYMISARGLNIFDLFWLWVPLVWYQQRFGIPDGRMKHVGIDYRFIRDQVQSGSLHVAHVSSEDQLADALTKPLPRTRFLQLKTKIRAPS</sequence>
<dbReference type="PANTHER" id="PTHR32278">
    <property type="entry name" value="F-BOX DOMAIN-CONTAINING PROTEIN"/>
    <property type="match status" value="1"/>
</dbReference>
<dbReference type="EMBL" id="JAUESC010000385">
    <property type="protein sequence ID" value="KAK0578948.1"/>
    <property type="molecule type" value="Genomic_DNA"/>
</dbReference>
<dbReference type="Proteomes" id="UP001168877">
    <property type="component" value="Unassembled WGS sequence"/>
</dbReference>
<proteinExistence type="predicted"/>
<dbReference type="CDD" id="cd09272">
    <property type="entry name" value="RNase_HI_RT_Ty1"/>
    <property type="match status" value="1"/>
</dbReference>
<feature type="domain" description="F-box" evidence="1">
    <location>
        <begin position="3"/>
        <end position="49"/>
    </location>
</feature>
<dbReference type="Gene3D" id="1.20.1280.50">
    <property type="match status" value="1"/>
</dbReference>
<dbReference type="Pfam" id="PF00646">
    <property type="entry name" value="F-box"/>
    <property type="match status" value="1"/>
</dbReference>
<dbReference type="InterPro" id="IPR036047">
    <property type="entry name" value="F-box-like_dom_sf"/>
</dbReference>
<comment type="caution">
    <text evidence="2">The sequence shown here is derived from an EMBL/GenBank/DDBJ whole genome shotgun (WGS) entry which is preliminary data.</text>
</comment>
<dbReference type="SMART" id="SM00256">
    <property type="entry name" value="FBOX"/>
    <property type="match status" value="1"/>
</dbReference>
<dbReference type="AlphaFoldDB" id="A0AA39RQH8"/>
<reference evidence="2" key="1">
    <citation type="journal article" date="2022" name="Plant J.">
        <title>Strategies of tolerance reflected in two North American maple genomes.</title>
        <authorList>
            <person name="McEvoy S.L."/>
            <person name="Sezen U.U."/>
            <person name="Trouern-Trend A."/>
            <person name="McMahon S.M."/>
            <person name="Schaberg P.G."/>
            <person name="Yang J."/>
            <person name="Wegrzyn J.L."/>
            <person name="Swenson N.G."/>
        </authorList>
    </citation>
    <scope>NUCLEOTIDE SEQUENCE</scope>
    <source>
        <strain evidence="2">NS2018</strain>
    </source>
</reference>
<evidence type="ECO:0000259" key="1">
    <source>
        <dbReference type="PROSITE" id="PS50181"/>
    </source>
</evidence>
<organism evidence="2 3">
    <name type="scientific">Acer saccharum</name>
    <name type="common">Sugar maple</name>
    <dbReference type="NCBI Taxonomy" id="4024"/>
    <lineage>
        <taxon>Eukaryota</taxon>
        <taxon>Viridiplantae</taxon>
        <taxon>Streptophyta</taxon>
        <taxon>Embryophyta</taxon>
        <taxon>Tracheophyta</taxon>
        <taxon>Spermatophyta</taxon>
        <taxon>Magnoliopsida</taxon>
        <taxon>eudicotyledons</taxon>
        <taxon>Gunneridae</taxon>
        <taxon>Pentapetalae</taxon>
        <taxon>rosids</taxon>
        <taxon>malvids</taxon>
        <taxon>Sapindales</taxon>
        <taxon>Sapindaceae</taxon>
        <taxon>Hippocastanoideae</taxon>
        <taxon>Acereae</taxon>
        <taxon>Acer</taxon>
    </lineage>
</organism>
<dbReference type="SUPFAM" id="SSF81383">
    <property type="entry name" value="F-box domain"/>
    <property type="match status" value="1"/>
</dbReference>